<dbReference type="AlphaFoldDB" id="A0A0M6WH26"/>
<dbReference type="STRING" id="301302.ERS852420_00960"/>
<reference evidence="5" key="1">
    <citation type="submission" date="2015-05" db="EMBL/GenBank/DDBJ databases">
        <authorList>
            <consortium name="Pathogen Informatics"/>
        </authorList>
    </citation>
    <scope>NUCLEOTIDE SEQUENCE [LARGE SCALE GENOMIC DNA]</scope>
    <source>
        <strain evidence="3 6">2789STDY5608863</strain>
        <strain evidence="5">M72</strain>
    </source>
</reference>
<dbReference type="Proteomes" id="UP000049979">
    <property type="component" value="Unassembled WGS sequence"/>
</dbReference>
<evidence type="ECO:0000313" key="3">
    <source>
        <dbReference type="EMBL" id="CUM83140.1"/>
    </source>
</evidence>
<dbReference type="InterPro" id="IPR005149">
    <property type="entry name" value="Tscrpt_reg_PadR_N"/>
</dbReference>
<evidence type="ECO:0000313" key="2">
    <source>
        <dbReference type="EMBL" id="CRL35303.1"/>
    </source>
</evidence>
<protein>
    <submittedName>
        <fullName evidence="3">Lineage-specific thermal regulator protein</fullName>
    </submittedName>
    <submittedName>
        <fullName evidence="4">PadR family transcriptional regulator</fullName>
    </submittedName>
</protein>
<evidence type="ECO:0000313" key="7">
    <source>
        <dbReference type="Proteomes" id="UP000446657"/>
    </source>
</evidence>
<keyword evidence="5" id="KW-1185">Reference proteome</keyword>
<evidence type="ECO:0000313" key="6">
    <source>
        <dbReference type="Proteomes" id="UP000095495"/>
    </source>
</evidence>
<dbReference type="Pfam" id="PF03551">
    <property type="entry name" value="PadR"/>
    <property type="match status" value="1"/>
</dbReference>
<dbReference type="PANTHER" id="PTHR33169:SF14">
    <property type="entry name" value="TRANSCRIPTIONAL REGULATOR RV3488"/>
    <property type="match status" value="1"/>
</dbReference>
<dbReference type="InterPro" id="IPR036390">
    <property type="entry name" value="WH_DNA-bd_sf"/>
</dbReference>
<evidence type="ECO:0000313" key="5">
    <source>
        <dbReference type="Proteomes" id="UP000049979"/>
    </source>
</evidence>
<dbReference type="EMBL" id="CVRR01000008">
    <property type="protein sequence ID" value="CRL35303.1"/>
    <property type="molecule type" value="Genomic_DNA"/>
</dbReference>
<dbReference type="EMBL" id="WNAL01000015">
    <property type="protein sequence ID" value="MTR81758.1"/>
    <property type="molecule type" value="Genomic_DNA"/>
</dbReference>
<dbReference type="InterPro" id="IPR052509">
    <property type="entry name" value="Metal_resp_DNA-bind_regulator"/>
</dbReference>
<dbReference type="Proteomes" id="UP000446657">
    <property type="component" value="Unassembled WGS sequence"/>
</dbReference>
<dbReference type="OrthoDB" id="9808017at2"/>
<proteinExistence type="predicted"/>
<dbReference type="Proteomes" id="UP000095495">
    <property type="component" value="Unassembled WGS sequence"/>
</dbReference>
<dbReference type="RefSeq" id="WP_022046354.1">
    <property type="nucleotide sequence ID" value="NZ_CP173697.1"/>
</dbReference>
<dbReference type="SUPFAM" id="SSF46785">
    <property type="entry name" value="Winged helix' DNA-binding domain"/>
    <property type="match status" value="1"/>
</dbReference>
<gene>
    <name evidence="3" type="ORF">ERS852420_00960</name>
    <name evidence="4" type="ORF">GMD30_08560</name>
    <name evidence="2" type="ORF">M72_23511</name>
</gene>
<sequence length="114" mass="13162">MEEKYIQQFKKGAYEMILLSLIAQKETYGYEILTEIQKQGGEIFAFAKEGTIYPILYRLTKAGLIQYRLVPAKANGGEKKYYSLTGEGKDMLEKMKNFWENYKDCVDGFMKGDA</sequence>
<name>A0A0M6WH26_9FIRM</name>
<dbReference type="Gene3D" id="1.10.10.10">
    <property type="entry name" value="Winged helix-like DNA-binding domain superfamily/Winged helix DNA-binding domain"/>
    <property type="match status" value="1"/>
</dbReference>
<reference evidence="4 7" key="3">
    <citation type="journal article" date="2019" name="Nat. Med.">
        <title>A library of human gut bacterial isolates paired with longitudinal multiomics data enables mechanistic microbiome research.</title>
        <authorList>
            <person name="Poyet M."/>
            <person name="Groussin M."/>
            <person name="Gibbons S.M."/>
            <person name="Avila-Pacheco J."/>
            <person name="Jiang X."/>
            <person name="Kearney S.M."/>
            <person name="Perrotta A.R."/>
            <person name="Berdy B."/>
            <person name="Zhao S."/>
            <person name="Lieberman T.D."/>
            <person name="Swanson P.K."/>
            <person name="Smith M."/>
            <person name="Roesemann S."/>
            <person name="Alexander J.E."/>
            <person name="Rich S.A."/>
            <person name="Livny J."/>
            <person name="Vlamakis H."/>
            <person name="Clish C."/>
            <person name="Bullock K."/>
            <person name="Deik A."/>
            <person name="Scott J."/>
            <person name="Pierce K.A."/>
            <person name="Xavier R.J."/>
            <person name="Alm E.J."/>
        </authorList>
    </citation>
    <scope>NUCLEOTIDE SEQUENCE [LARGE SCALE GENOMIC DNA]</scope>
    <source>
        <strain evidence="4 7">BIOML-A1</strain>
    </source>
</reference>
<evidence type="ECO:0000313" key="4">
    <source>
        <dbReference type="EMBL" id="MTR81758.1"/>
    </source>
</evidence>
<accession>A0A0M6WH26</accession>
<evidence type="ECO:0000259" key="1">
    <source>
        <dbReference type="Pfam" id="PF03551"/>
    </source>
</evidence>
<dbReference type="PANTHER" id="PTHR33169">
    <property type="entry name" value="PADR-FAMILY TRANSCRIPTIONAL REGULATOR"/>
    <property type="match status" value="1"/>
</dbReference>
<dbReference type="InterPro" id="IPR036388">
    <property type="entry name" value="WH-like_DNA-bd_sf"/>
</dbReference>
<feature type="domain" description="Transcription regulator PadR N-terminal" evidence="1">
    <location>
        <begin position="18"/>
        <end position="93"/>
    </location>
</feature>
<dbReference type="EMBL" id="CYXV01000003">
    <property type="protein sequence ID" value="CUM83140.1"/>
    <property type="molecule type" value="Genomic_DNA"/>
</dbReference>
<organism evidence="2 5">
    <name type="scientific">Roseburia faecis</name>
    <dbReference type="NCBI Taxonomy" id="301302"/>
    <lineage>
        <taxon>Bacteria</taxon>
        <taxon>Bacillati</taxon>
        <taxon>Bacillota</taxon>
        <taxon>Clostridia</taxon>
        <taxon>Lachnospirales</taxon>
        <taxon>Lachnospiraceae</taxon>
        <taxon>Roseburia</taxon>
    </lineage>
</organism>
<dbReference type="GeneID" id="99748250"/>
<reference evidence="2" key="2">
    <citation type="submission" date="2015-05" db="EMBL/GenBank/DDBJ databases">
        <authorList>
            <person name="Wang D.B."/>
            <person name="Wang M."/>
        </authorList>
    </citation>
    <scope>NUCLEOTIDE SEQUENCE [LARGE SCALE GENOMIC DNA]</scope>
    <source>
        <strain evidence="2">M72</strain>
    </source>
</reference>